<evidence type="ECO:0000313" key="2">
    <source>
        <dbReference type="EMBL" id="TSJ62424.1"/>
    </source>
</evidence>
<proteinExistence type="predicted"/>
<dbReference type="Pfam" id="PF04018">
    <property type="entry name" value="VCA0040-like"/>
    <property type="match status" value="1"/>
</dbReference>
<name>A0A556PDI3_9BACI</name>
<accession>A0A556PDI3</accession>
<dbReference type="PANTHER" id="PTHR37308">
    <property type="entry name" value="INTEGRAL MEMBRANE PROTEIN"/>
    <property type="match status" value="1"/>
</dbReference>
<gene>
    <name evidence="2" type="ORF">FPQ13_10085</name>
</gene>
<dbReference type="AlphaFoldDB" id="A0A556PDI3"/>
<feature type="transmembrane region" description="Helical" evidence="1">
    <location>
        <begin position="249"/>
        <end position="267"/>
    </location>
</feature>
<keyword evidence="1" id="KW-1133">Transmembrane helix</keyword>
<feature type="transmembrane region" description="Helical" evidence="1">
    <location>
        <begin position="113"/>
        <end position="131"/>
    </location>
</feature>
<feature type="transmembrane region" description="Helical" evidence="1">
    <location>
        <begin position="151"/>
        <end position="177"/>
    </location>
</feature>
<feature type="transmembrane region" description="Helical" evidence="1">
    <location>
        <begin position="189"/>
        <end position="213"/>
    </location>
</feature>
<organism evidence="2 3">
    <name type="scientific">Allobacillus salarius</name>
    <dbReference type="NCBI Taxonomy" id="1955272"/>
    <lineage>
        <taxon>Bacteria</taxon>
        <taxon>Bacillati</taxon>
        <taxon>Bacillota</taxon>
        <taxon>Bacilli</taxon>
        <taxon>Bacillales</taxon>
        <taxon>Bacillaceae</taxon>
        <taxon>Allobacillus</taxon>
    </lineage>
</organism>
<evidence type="ECO:0000256" key="1">
    <source>
        <dbReference type="SAM" id="Phobius"/>
    </source>
</evidence>
<dbReference type="OrthoDB" id="9793746at2"/>
<dbReference type="InterPro" id="IPR007163">
    <property type="entry name" value="VCA0040-like"/>
</dbReference>
<evidence type="ECO:0000313" key="3">
    <source>
        <dbReference type="Proteomes" id="UP000316425"/>
    </source>
</evidence>
<feature type="transmembrane region" description="Helical" evidence="1">
    <location>
        <begin position="55"/>
        <end position="78"/>
    </location>
</feature>
<comment type="caution">
    <text evidence="2">The sequence shown here is derived from an EMBL/GenBank/DDBJ whole genome shotgun (WGS) entry which is preliminary data.</text>
</comment>
<keyword evidence="1" id="KW-0812">Transmembrane</keyword>
<protein>
    <submittedName>
        <fullName evidence="2">DUF368 domain-containing protein</fullName>
    </submittedName>
</protein>
<keyword evidence="3" id="KW-1185">Reference proteome</keyword>
<keyword evidence="1" id="KW-0472">Membrane</keyword>
<feature type="transmembrane region" description="Helical" evidence="1">
    <location>
        <begin position="12"/>
        <end position="34"/>
    </location>
</feature>
<dbReference type="Proteomes" id="UP000316425">
    <property type="component" value="Unassembled WGS sequence"/>
</dbReference>
<feature type="transmembrane region" description="Helical" evidence="1">
    <location>
        <begin position="84"/>
        <end position="101"/>
    </location>
</feature>
<reference evidence="2 3" key="1">
    <citation type="submission" date="2019-07" db="EMBL/GenBank/DDBJ databases">
        <title>Allobacillus sp. nov. SKP isolated from shrimp paste of Euphausiacea.</title>
        <authorList>
            <person name="Kanchanasin P."/>
            <person name="Tanasupawat S."/>
            <person name="Shi W."/>
            <person name="Wu L."/>
            <person name="Ma J."/>
        </authorList>
    </citation>
    <scope>NUCLEOTIDE SEQUENCE [LARGE SCALE GENOMIC DNA]</scope>
    <source>
        <strain evidence="2 3">SKP4-8</strain>
    </source>
</reference>
<dbReference type="RefSeq" id="WP_144089205.1">
    <property type="nucleotide sequence ID" value="NZ_VMHE01000020.1"/>
</dbReference>
<dbReference type="PANTHER" id="PTHR37308:SF1">
    <property type="entry name" value="POLYPRENYL-PHOSPHATE TRANSPORTER"/>
    <property type="match status" value="1"/>
</dbReference>
<feature type="transmembrane region" description="Helical" evidence="1">
    <location>
        <begin position="219"/>
        <end position="242"/>
    </location>
</feature>
<sequence>MIEWKNLYRGALMGASDIVPGVSGGTIAVVLGIYQRLIEGINGIFTREWKKHLAFLAPLGVGVLVAVYFFSGIINWLFNNYPHQLQFAFLGLIAGVIPFLWRQADGNRQFQGSHYLTLLLAAIFVGSMAVFRGDDSITPMTEFEGMDYLMLFLSGWLASSAMILPGISGSFLLLLIGMYTTFTHSIENLVIEALIPLGLGIVLGLLIMSRIIRALFNRFYFHMYALIIGLVIGALVVIYPGFESDTMRNIVSVICLIGGLIAAYGLGKLELTEE</sequence>
<dbReference type="EMBL" id="VMHE01000020">
    <property type="protein sequence ID" value="TSJ62424.1"/>
    <property type="molecule type" value="Genomic_DNA"/>
</dbReference>